<organism evidence="1 2">
    <name type="scientific">Roseburia inulinivorans</name>
    <dbReference type="NCBI Taxonomy" id="360807"/>
    <lineage>
        <taxon>Bacteria</taxon>
        <taxon>Bacillati</taxon>
        <taxon>Bacillota</taxon>
        <taxon>Clostridia</taxon>
        <taxon>Lachnospirales</taxon>
        <taxon>Lachnospiraceae</taxon>
        <taxon>Roseburia</taxon>
    </lineage>
</organism>
<evidence type="ECO:0000313" key="1">
    <source>
        <dbReference type="EMBL" id="RHE93326.1"/>
    </source>
</evidence>
<name>A0A3R6C4K9_9FIRM</name>
<gene>
    <name evidence="1" type="ORF">DW707_14905</name>
</gene>
<dbReference type="AlphaFoldDB" id="A0A3R6C4K9"/>
<dbReference type="EMBL" id="QSKW01000030">
    <property type="protein sequence ID" value="RHE93326.1"/>
    <property type="molecule type" value="Genomic_DNA"/>
</dbReference>
<sequence length="166" mass="18368">MTPLPNETALTVPGGTRVAVVPNGTVPALNPPYLPGQYTEYPAAVQGWAQQALPGGRNAADVIQLSKNSIQHIKKHTFEGMSEQAKYLTDEQLADKLANTPFFNKNWSQDEVVKYTQEAYNTLRSQAKTGIHSVEINGEIINVFIKDDGTFDTAYGVYQYTVDDFR</sequence>
<reference evidence="1 2" key="1">
    <citation type="submission" date="2018-08" db="EMBL/GenBank/DDBJ databases">
        <title>A genome reference for cultivated species of the human gut microbiota.</title>
        <authorList>
            <person name="Zou Y."/>
            <person name="Xue W."/>
            <person name="Luo G."/>
        </authorList>
    </citation>
    <scope>NUCLEOTIDE SEQUENCE [LARGE SCALE GENOMIC DNA]</scope>
    <source>
        <strain evidence="1 2">AM27-11</strain>
    </source>
</reference>
<proteinExistence type="predicted"/>
<protein>
    <submittedName>
        <fullName evidence="1">Uncharacterized protein</fullName>
    </submittedName>
</protein>
<comment type="caution">
    <text evidence="1">The sequence shown here is derived from an EMBL/GenBank/DDBJ whole genome shotgun (WGS) entry which is preliminary data.</text>
</comment>
<dbReference type="Proteomes" id="UP000286271">
    <property type="component" value="Unassembled WGS sequence"/>
</dbReference>
<evidence type="ECO:0000313" key="2">
    <source>
        <dbReference type="Proteomes" id="UP000286271"/>
    </source>
</evidence>
<accession>A0A3R6C4K9</accession>